<reference evidence="7 8" key="1">
    <citation type="journal article" date="2015" name="Genome Announc.">
        <title>Complete Genome Sequence of the Type Strain Corynebacterium mustelae DSM 45274, Isolated from Various Tissues of a Male Ferret with Lethal Sepsis.</title>
        <authorList>
            <person name="Ruckert C."/>
            <person name="Eimer J."/>
            <person name="Winkler A."/>
            <person name="Tauch A."/>
        </authorList>
    </citation>
    <scope>NUCLEOTIDE SEQUENCE [LARGE SCALE GENOMIC DNA]</scope>
    <source>
        <strain evidence="7 8">DSM 45274</strain>
    </source>
</reference>
<evidence type="ECO:0000256" key="3">
    <source>
        <dbReference type="ARBA" id="ARBA00023002"/>
    </source>
</evidence>
<dbReference type="Proteomes" id="UP000035199">
    <property type="component" value="Chromosome"/>
</dbReference>
<keyword evidence="8" id="KW-1185">Reference proteome</keyword>
<name>A0A0G3GY78_9CORY</name>
<dbReference type="Pfam" id="PF08546">
    <property type="entry name" value="ApbA_C"/>
    <property type="match status" value="1"/>
</dbReference>
<comment type="similarity">
    <text evidence="1 4">Belongs to the ketopantoate reductase family.</text>
</comment>
<dbReference type="UniPathway" id="UPA00028">
    <property type="reaction ID" value="UER00004"/>
</dbReference>
<evidence type="ECO:0000313" key="7">
    <source>
        <dbReference type="EMBL" id="AKK05495.1"/>
    </source>
</evidence>
<feature type="domain" description="Ketopantoate reductase C-terminal" evidence="6">
    <location>
        <begin position="172"/>
        <end position="291"/>
    </location>
</feature>
<comment type="catalytic activity">
    <reaction evidence="4">
        <text>(R)-pantoate + NADP(+) = 2-dehydropantoate + NADPH + H(+)</text>
        <dbReference type="Rhea" id="RHEA:16233"/>
        <dbReference type="ChEBI" id="CHEBI:11561"/>
        <dbReference type="ChEBI" id="CHEBI:15378"/>
        <dbReference type="ChEBI" id="CHEBI:15980"/>
        <dbReference type="ChEBI" id="CHEBI:57783"/>
        <dbReference type="ChEBI" id="CHEBI:58349"/>
        <dbReference type="EC" id="1.1.1.169"/>
    </reaction>
</comment>
<evidence type="ECO:0000313" key="8">
    <source>
        <dbReference type="Proteomes" id="UP000035199"/>
    </source>
</evidence>
<dbReference type="SUPFAM" id="SSF51735">
    <property type="entry name" value="NAD(P)-binding Rossmann-fold domains"/>
    <property type="match status" value="1"/>
</dbReference>
<evidence type="ECO:0000256" key="2">
    <source>
        <dbReference type="ARBA" id="ARBA00022857"/>
    </source>
</evidence>
<evidence type="ECO:0000256" key="4">
    <source>
        <dbReference type="RuleBase" id="RU362068"/>
    </source>
</evidence>
<dbReference type="NCBIfam" id="NF005091">
    <property type="entry name" value="PRK06522.2-2"/>
    <property type="match status" value="1"/>
</dbReference>
<dbReference type="InterPro" id="IPR013752">
    <property type="entry name" value="KPA_reductase"/>
</dbReference>
<dbReference type="NCBIfam" id="TIGR00745">
    <property type="entry name" value="apbA_panE"/>
    <property type="match status" value="1"/>
</dbReference>
<dbReference type="KEGG" id="cmv:CMUST_05795"/>
<dbReference type="Pfam" id="PF02558">
    <property type="entry name" value="ApbA"/>
    <property type="match status" value="1"/>
</dbReference>
<evidence type="ECO:0000256" key="1">
    <source>
        <dbReference type="ARBA" id="ARBA00007870"/>
    </source>
</evidence>
<dbReference type="InterPro" id="IPR013328">
    <property type="entry name" value="6PGD_dom2"/>
</dbReference>
<dbReference type="EC" id="1.1.1.169" evidence="4"/>
<dbReference type="PATRIC" id="fig|571915.4.peg.1232"/>
<organism evidence="7 8">
    <name type="scientific">Corynebacterium mustelae</name>
    <dbReference type="NCBI Taxonomy" id="571915"/>
    <lineage>
        <taxon>Bacteria</taxon>
        <taxon>Bacillati</taxon>
        <taxon>Actinomycetota</taxon>
        <taxon>Actinomycetes</taxon>
        <taxon>Mycobacteriales</taxon>
        <taxon>Corynebacteriaceae</taxon>
        <taxon>Corynebacterium</taxon>
    </lineage>
</organism>
<dbReference type="GO" id="GO:0015940">
    <property type="term" value="P:pantothenate biosynthetic process"/>
    <property type="evidence" value="ECO:0007669"/>
    <property type="project" value="UniProtKB-UniPathway"/>
</dbReference>
<reference evidence="8" key="2">
    <citation type="submission" date="2015-05" db="EMBL/GenBank/DDBJ databases">
        <title>Complete genome sequence of Corynebacterium mustelae DSM 45274, isolated from various tissues of a male ferret with lethal sepsis.</title>
        <authorList>
            <person name="Ruckert C."/>
            <person name="Albersmeier A."/>
            <person name="Winkler A."/>
            <person name="Tauch A."/>
        </authorList>
    </citation>
    <scope>NUCLEOTIDE SEQUENCE [LARGE SCALE GENOMIC DNA]</scope>
    <source>
        <strain evidence="8">DSM 45274</strain>
    </source>
</reference>
<dbReference type="Gene3D" id="1.10.1040.10">
    <property type="entry name" value="N-(1-d-carboxylethyl)-l-norvaline Dehydrogenase, domain 2"/>
    <property type="match status" value="1"/>
</dbReference>
<dbReference type="GO" id="GO:0005737">
    <property type="term" value="C:cytoplasm"/>
    <property type="evidence" value="ECO:0007669"/>
    <property type="project" value="TreeGrafter"/>
</dbReference>
<evidence type="ECO:0000259" key="6">
    <source>
        <dbReference type="Pfam" id="PF08546"/>
    </source>
</evidence>
<gene>
    <name evidence="7" type="ORF">CMUST_05795</name>
</gene>
<dbReference type="InterPro" id="IPR013332">
    <property type="entry name" value="KPR_N"/>
</dbReference>
<feature type="domain" description="Ketopantoate reductase N-terminal" evidence="5">
    <location>
        <begin position="3"/>
        <end position="145"/>
    </location>
</feature>
<proteinExistence type="inferred from homology"/>
<keyword evidence="4" id="KW-0566">Pantothenate biosynthesis</keyword>
<dbReference type="AlphaFoldDB" id="A0A0G3GY78"/>
<dbReference type="InterPro" id="IPR036291">
    <property type="entry name" value="NAD(P)-bd_dom_sf"/>
</dbReference>
<dbReference type="STRING" id="571915.CMUST_05795"/>
<keyword evidence="3 4" id="KW-0560">Oxidoreductase</keyword>
<dbReference type="InterPro" id="IPR008927">
    <property type="entry name" value="6-PGluconate_DH-like_C_sf"/>
</dbReference>
<protein>
    <recommendedName>
        <fullName evidence="4">2-dehydropantoate 2-reductase</fullName>
        <ecNumber evidence="4">1.1.1.169</ecNumber>
    </recommendedName>
    <alternativeName>
        <fullName evidence="4">Ketopantoate reductase</fullName>
    </alternativeName>
</protein>
<dbReference type="InterPro" id="IPR003710">
    <property type="entry name" value="ApbA"/>
</dbReference>
<dbReference type="EMBL" id="CP011542">
    <property type="protein sequence ID" value="AKK05495.1"/>
    <property type="molecule type" value="Genomic_DNA"/>
</dbReference>
<dbReference type="PANTHER" id="PTHR21708:SF26">
    <property type="entry name" value="2-DEHYDROPANTOATE 2-REDUCTASE"/>
    <property type="match status" value="1"/>
</dbReference>
<keyword evidence="2 4" id="KW-0521">NADP</keyword>
<dbReference type="OrthoDB" id="9796561at2"/>
<dbReference type="PANTHER" id="PTHR21708">
    <property type="entry name" value="PROBABLE 2-DEHYDROPANTOATE 2-REDUCTASE"/>
    <property type="match status" value="1"/>
</dbReference>
<sequence length="295" mass="31530">MKVVVFGAGAVGTWYGGWLKASGADVTFVARGETKHRLETHPVELRGPQGSTYVSVEVVEKLNDVAADLVIFATKTIGSVDLPPQLPGDAVILTTQNSVELPTLAVEKYGADRVIPGVVRAFLHNVAPGITEHDGNIQSLTIGSIHPATAQIVERIAAAFKATPITTTIAPDIMADVWAKAMFVSPFGALGAVFAKPLGILRTRYRDSLRHLMEEVERTARAHGVELPATIVADTLNFADAQSPDATSSMQRDIMAGKANELDAQVGAVIRMGRRLDMELPAHRLVLDILSTRIG</sequence>
<dbReference type="InterPro" id="IPR051402">
    <property type="entry name" value="KPR-Related"/>
</dbReference>
<accession>A0A0G3GY78</accession>
<evidence type="ECO:0000259" key="5">
    <source>
        <dbReference type="Pfam" id="PF02558"/>
    </source>
</evidence>
<dbReference type="SUPFAM" id="SSF48179">
    <property type="entry name" value="6-phosphogluconate dehydrogenase C-terminal domain-like"/>
    <property type="match status" value="1"/>
</dbReference>
<dbReference type="GO" id="GO:0008677">
    <property type="term" value="F:2-dehydropantoate 2-reductase activity"/>
    <property type="evidence" value="ECO:0007669"/>
    <property type="project" value="UniProtKB-EC"/>
</dbReference>
<dbReference type="RefSeq" id="WP_047261696.1">
    <property type="nucleotide sequence ID" value="NZ_CP011542.1"/>
</dbReference>
<comment type="function">
    <text evidence="4">Catalyzes the NADPH-dependent reduction of ketopantoate into pantoic acid.</text>
</comment>
<comment type="pathway">
    <text evidence="4">Cofactor biosynthesis; (R)-pantothenate biosynthesis; (R)-pantoate from 3-methyl-2-oxobutanoate: step 2/2.</text>
</comment>
<dbReference type="Gene3D" id="3.40.50.720">
    <property type="entry name" value="NAD(P)-binding Rossmann-like Domain"/>
    <property type="match status" value="1"/>
</dbReference>